<sequence length="224" mass="24886">MAAPTTPIYTYSYIRISKSHNLEASAQQYRNLRLRGLQASPSSFASTYETEAAFTSTDWETRLSAADKQTFICVATSQGTQQVSEWVGQVTLRGPMSRADFALAPEAGQLAVNCDDEERWQLLGLFLLPDHRGGGRGKQLCQAALEYLGSYLPSPFQVHVRLMIKPDNQAIVRLYEGLDFTQTGKCTLEEAIRASGDGYLLPDDTSSEKYSIRTGLIMNLKMKQ</sequence>
<comment type="caution">
    <text evidence="1">The sequence shown here is derived from an EMBL/GenBank/DDBJ whole genome shotgun (WGS) entry which is preliminary data.</text>
</comment>
<dbReference type="Proteomes" id="UP001148737">
    <property type="component" value="Unassembled WGS sequence"/>
</dbReference>
<keyword evidence="2" id="KW-1185">Reference proteome</keyword>
<name>A0ACC1QU42_9HYPO</name>
<reference evidence="1" key="1">
    <citation type="submission" date="2022-07" db="EMBL/GenBank/DDBJ databases">
        <title>Genome Sequence of Lecanicillium saksenae.</title>
        <authorList>
            <person name="Buettner E."/>
        </authorList>
    </citation>
    <scope>NUCLEOTIDE SEQUENCE</scope>
    <source>
        <strain evidence="1">VT-O1</strain>
    </source>
</reference>
<dbReference type="EMBL" id="JANAKD010000509">
    <property type="protein sequence ID" value="KAJ3493231.1"/>
    <property type="molecule type" value="Genomic_DNA"/>
</dbReference>
<proteinExistence type="predicted"/>
<evidence type="ECO:0000313" key="1">
    <source>
        <dbReference type="EMBL" id="KAJ3493231.1"/>
    </source>
</evidence>
<protein>
    <submittedName>
        <fullName evidence="1">Uncharacterized protein</fullName>
    </submittedName>
</protein>
<evidence type="ECO:0000313" key="2">
    <source>
        <dbReference type="Proteomes" id="UP001148737"/>
    </source>
</evidence>
<gene>
    <name evidence="1" type="ORF">NLG97_g4864</name>
</gene>
<accession>A0ACC1QU42</accession>
<organism evidence="1 2">
    <name type="scientific">Lecanicillium saksenae</name>
    <dbReference type="NCBI Taxonomy" id="468837"/>
    <lineage>
        <taxon>Eukaryota</taxon>
        <taxon>Fungi</taxon>
        <taxon>Dikarya</taxon>
        <taxon>Ascomycota</taxon>
        <taxon>Pezizomycotina</taxon>
        <taxon>Sordariomycetes</taxon>
        <taxon>Hypocreomycetidae</taxon>
        <taxon>Hypocreales</taxon>
        <taxon>Cordycipitaceae</taxon>
        <taxon>Lecanicillium</taxon>
    </lineage>
</organism>